<sequence length="315" mass="34921">MLRRIKSANDISTFMANSLTVLETDSDHDSIFSDETLDAAATPIFRNRILSYTRLRELPVVTSTLKSELCLFSSTAALENGDLPLLSVQLNKFHFIKKNAPFLTTFIHDNGMKQEYCRVFFKILQNNLTCYVFMYSSGKNLILLNNALKPHSDGVYKNTKLRAHGVSGAASTFGSSAIKLYLLDDSSSSLVDGMDEKSLSGMTTIKDLSISESHKSSELYRAVISQKRNEVLRILALSKFIAPVPFATFFDHGGDKIDGIKVLGTIRLFESTTESDASIPDDTLTLSTLMLTLVEQELLKMRGHKKPSLVNVNSS</sequence>
<organism evidence="1 2">
    <name type="scientific">Metschnikowia aff. pulcherrima</name>
    <dbReference type="NCBI Taxonomy" id="2163413"/>
    <lineage>
        <taxon>Eukaryota</taxon>
        <taxon>Fungi</taxon>
        <taxon>Dikarya</taxon>
        <taxon>Ascomycota</taxon>
        <taxon>Saccharomycotina</taxon>
        <taxon>Pichiomycetes</taxon>
        <taxon>Metschnikowiaceae</taxon>
        <taxon>Metschnikowia</taxon>
    </lineage>
</organism>
<proteinExistence type="predicted"/>
<accession>A0A4P6XU37</accession>
<keyword evidence="2" id="KW-1185">Reference proteome</keyword>
<evidence type="ECO:0000313" key="2">
    <source>
        <dbReference type="Proteomes" id="UP000292447"/>
    </source>
</evidence>
<protein>
    <submittedName>
        <fullName evidence="1">Uncharacterized protein</fullName>
    </submittedName>
</protein>
<evidence type="ECO:0000313" key="1">
    <source>
        <dbReference type="EMBL" id="QBM89698.1"/>
    </source>
</evidence>
<reference evidence="2" key="1">
    <citation type="submission" date="2019-03" db="EMBL/GenBank/DDBJ databases">
        <title>Snf2 controls pulcherriminic acid biosynthesis and connects pigmentation and antifungal activity of the yeast Metschnikowia pulcherrima.</title>
        <authorList>
            <person name="Gore-Lloyd D."/>
            <person name="Sumann I."/>
            <person name="Brachmann A.O."/>
            <person name="Schneeberger K."/>
            <person name="Ortiz-Merino R.A."/>
            <person name="Moreno-Beltran M."/>
            <person name="Schlaefli M."/>
            <person name="Kirner P."/>
            <person name="Santos Kron A."/>
            <person name="Wolfe K.H."/>
            <person name="Piel J."/>
            <person name="Ahrens C.H."/>
            <person name="Henk D."/>
            <person name="Freimoser F.M."/>
        </authorList>
    </citation>
    <scope>NUCLEOTIDE SEQUENCE [LARGE SCALE GENOMIC DNA]</scope>
    <source>
        <strain evidence="2">APC 1.2</strain>
    </source>
</reference>
<name>A0A4P6XU37_9ASCO</name>
<gene>
    <name evidence="1" type="ORF">METSCH_D07790</name>
</gene>
<dbReference type="AlphaFoldDB" id="A0A4P6XU37"/>
<dbReference type="EMBL" id="CP034459">
    <property type="protein sequence ID" value="QBM89698.1"/>
    <property type="molecule type" value="Genomic_DNA"/>
</dbReference>
<dbReference type="Proteomes" id="UP000292447">
    <property type="component" value="Chromosome IV"/>
</dbReference>